<accession>A0ACB8CKI3</accession>
<keyword evidence="2" id="KW-1185">Reference proteome</keyword>
<sequence>MASAMETEFEPDVRQEQEAQDLQPRLVNIDGRTAIAVQGEILPDDDIVGWETGARQPRQHKPTSHACFNGESTPAGKKHESRYTQAQYVKKVTANLTRMARMPTNIPREECKIIIRPRGGLNTGRTEAPTLTAAIWTAAGITKAEAMQDTVCANVAQNIIVVSTPDEQRARRYATIRSLTIGEQAHETYAYFAAPHDTSKGVIHGIPKTETTADIRENIIHPGNPKAIEAHRIGETTAVLVLFQGQKVPSTVKYGVTIVRCSLYCQHHQVCRTCGKIGHRQDVCPQPNTKVCFACGKPNPRDTHAEECKPRCKLCNGPHPTGAPGCSNRFKLPYLVKKRRWENARHTSSTHVSIAVNDNPAEFPPLKADRPLEERKRSASRSCLRGVQGGDSGRATSHGRESRSRSKRRTAQSARRESRSRERATWSEKVANHHRSKSRAPQIEDTMRALQQDNANLRAENQNLKAQVRELKQGQEEILRLLRAGQQPAGTTRRDIAQAAQRSLTPTPPPQQVPDQRSATPLIAERTPTTEPPSTAPQHETVEDMEEHTAEISRPSFKEHRAMNRERESTNARLNRHEKRIELLEKRLTALELRTANAAARGLTRRVVAPASLVLAEGVATDDEDDEEEAELVTSYADLTREQAVLYRQLQTNSVLTPALARFICPDVYESSKCSVCNSATATLTHVLWDCKLNAEEAAAYPGRLPTDIARAVTAQDSEQLQAVQRIETALARQTRRDAPDGTQVRQPRGERWIPRRKRRDAT</sequence>
<evidence type="ECO:0000313" key="1">
    <source>
        <dbReference type="EMBL" id="KAH7945431.1"/>
    </source>
</evidence>
<dbReference type="Proteomes" id="UP000821865">
    <property type="component" value="Chromosome 6"/>
</dbReference>
<gene>
    <name evidence="1" type="ORF">HPB49_010834</name>
</gene>
<organism evidence="1 2">
    <name type="scientific">Dermacentor silvarum</name>
    <name type="common">Tick</name>
    <dbReference type="NCBI Taxonomy" id="543639"/>
    <lineage>
        <taxon>Eukaryota</taxon>
        <taxon>Metazoa</taxon>
        <taxon>Ecdysozoa</taxon>
        <taxon>Arthropoda</taxon>
        <taxon>Chelicerata</taxon>
        <taxon>Arachnida</taxon>
        <taxon>Acari</taxon>
        <taxon>Parasitiformes</taxon>
        <taxon>Ixodida</taxon>
        <taxon>Ixodoidea</taxon>
        <taxon>Ixodidae</taxon>
        <taxon>Rhipicephalinae</taxon>
        <taxon>Dermacentor</taxon>
    </lineage>
</organism>
<comment type="caution">
    <text evidence="1">The sequence shown here is derived from an EMBL/GenBank/DDBJ whole genome shotgun (WGS) entry which is preliminary data.</text>
</comment>
<protein>
    <submittedName>
        <fullName evidence="1">Uncharacterized protein</fullName>
    </submittedName>
</protein>
<reference evidence="1" key="1">
    <citation type="submission" date="2020-05" db="EMBL/GenBank/DDBJ databases">
        <title>Large-scale comparative analyses of tick genomes elucidate their genetic diversity and vector capacities.</title>
        <authorList>
            <person name="Jia N."/>
            <person name="Wang J."/>
            <person name="Shi W."/>
            <person name="Du L."/>
            <person name="Sun Y."/>
            <person name="Zhan W."/>
            <person name="Jiang J."/>
            <person name="Wang Q."/>
            <person name="Zhang B."/>
            <person name="Ji P."/>
            <person name="Sakyi L.B."/>
            <person name="Cui X."/>
            <person name="Yuan T."/>
            <person name="Jiang B."/>
            <person name="Yang W."/>
            <person name="Lam T.T.-Y."/>
            <person name="Chang Q."/>
            <person name="Ding S."/>
            <person name="Wang X."/>
            <person name="Zhu J."/>
            <person name="Ruan X."/>
            <person name="Zhao L."/>
            <person name="Wei J."/>
            <person name="Que T."/>
            <person name="Du C."/>
            <person name="Cheng J."/>
            <person name="Dai P."/>
            <person name="Han X."/>
            <person name="Huang E."/>
            <person name="Gao Y."/>
            <person name="Liu J."/>
            <person name="Shao H."/>
            <person name="Ye R."/>
            <person name="Li L."/>
            <person name="Wei W."/>
            <person name="Wang X."/>
            <person name="Wang C."/>
            <person name="Yang T."/>
            <person name="Huo Q."/>
            <person name="Li W."/>
            <person name="Guo W."/>
            <person name="Chen H."/>
            <person name="Zhou L."/>
            <person name="Ni X."/>
            <person name="Tian J."/>
            <person name="Zhou Y."/>
            <person name="Sheng Y."/>
            <person name="Liu T."/>
            <person name="Pan Y."/>
            <person name="Xia L."/>
            <person name="Li J."/>
            <person name="Zhao F."/>
            <person name="Cao W."/>
        </authorList>
    </citation>
    <scope>NUCLEOTIDE SEQUENCE</scope>
    <source>
        <strain evidence="1">Dsil-2018</strain>
    </source>
</reference>
<evidence type="ECO:0000313" key="2">
    <source>
        <dbReference type="Proteomes" id="UP000821865"/>
    </source>
</evidence>
<name>A0ACB8CKI3_DERSI</name>
<dbReference type="EMBL" id="CM023475">
    <property type="protein sequence ID" value="KAH7945431.1"/>
    <property type="molecule type" value="Genomic_DNA"/>
</dbReference>
<proteinExistence type="predicted"/>